<dbReference type="PROSITE" id="PS50863">
    <property type="entry name" value="B3"/>
    <property type="match status" value="1"/>
</dbReference>
<dbReference type="CDD" id="cd10017">
    <property type="entry name" value="B3_DNA"/>
    <property type="match status" value="1"/>
</dbReference>
<evidence type="ECO:0000313" key="9">
    <source>
        <dbReference type="Proteomes" id="UP001140206"/>
    </source>
</evidence>
<comment type="subcellular location">
    <subcellularLocation>
        <location evidence="1">Nucleus</location>
    </subcellularLocation>
</comment>
<evidence type="ECO:0000259" key="7">
    <source>
        <dbReference type="PROSITE" id="PS50863"/>
    </source>
</evidence>
<protein>
    <submittedName>
        <fullName evidence="8">B3 domain-containing protein</fullName>
    </submittedName>
</protein>
<dbReference type="Gene3D" id="2.40.330.10">
    <property type="entry name" value="DNA-binding pseudobarrel domain"/>
    <property type="match status" value="1"/>
</dbReference>
<feature type="domain" description="TF-B3" evidence="7">
    <location>
        <begin position="130"/>
        <end position="221"/>
    </location>
</feature>
<dbReference type="GO" id="GO:0003677">
    <property type="term" value="F:DNA binding"/>
    <property type="evidence" value="ECO:0007669"/>
    <property type="project" value="UniProtKB-KW"/>
</dbReference>
<dbReference type="InterPro" id="IPR015300">
    <property type="entry name" value="DNA-bd_pseudobarrel_sf"/>
</dbReference>
<dbReference type="InterPro" id="IPR044837">
    <property type="entry name" value="REM16-like"/>
</dbReference>
<dbReference type="SUPFAM" id="SSF101936">
    <property type="entry name" value="DNA-binding pseudobarrel domain"/>
    <property type="match status" value="1"/>
</dbReference>
<dbReference type="Pfam" id="PF02362">
    <property type="entry name" value="B3"/>
    <property type="match status" value="1"/>
</dbReference>
<dbReference type="GO" id="GO:0005634">
    <property type="term" value="C:nucleus"/>
    <property type="evidence" value="ECO:0007669"/>
    <property type="project" value="UniProtKB-SubCell"/>
</dbReference>
<dbReference type="AlphaFoldDB" id="A0AAV8CI17"/>
<dbReference type="PANTHER" id="PTHR31391">
    <property type="entry name" value="B3 DOMAIN-CONTAINING PROTEIN OS11G0197600-RELATED"/>
    <property type="match status" value="1"/>
</dbReference>
<dbReference type="EMBL" id="JAMFTS010000005">
    <property type="protein sequence ID" value="KAJ4755503.1"/>
    <property type="molecule type" value="Genomic_DNA"/>
</dbReference>
<evidence type="ECO:0000256" key="2">
    <source>
        <dbReference type="ARBA" id="ARBA00023015"/>
    </source>
</evidence>
<accession>A0AAV8CI17</accession>
<keyword evidence="9" id="KW-1185">Reference proteome</keyword>
<organism evidence="8 9">
    <name type="scientific">Rhynchospora pubera</name>
    <dbReference type="NCBI Taxonomy" id="906938"/>
    <lineage>
        <taxon>Eukaryota</taxon>
        <taxon>Viridiplantae</taxon>
        <taxon>Streptophyta</taxon>
        <taxon>Embryophyta</taxon>
        <taxon>Tracheophyta</taxon>
        <taxon>Spermatophyta</taxon>
        <taxon>Magnoliopsida</taxon>
        <taxon>Liliopsida</taxon>
        <taxon>Poales</taxon>
        <taxon>Cyperaceae</taxon>
        <taxon>Cyperoideae</taxon>
        <taxon>Rhynchosporeae</taxon>
        <taxon>Rhynchospora</taxon>
    </lineage>
</organism>
<evidence type="ECO:0000256" key="1">
    <source>
        <dbReference type="ARBA" id="ARBA00004123"/>
    </source>
</evidence>
<keyword evidence="3" id="KW-0238">DNA-binding</keyword>
<keyword evidence="5" id="KW-0539">Nucleus</keyword>
<keyword evidence="4" id="KW-0804">Transcription</keyword>
<feature type="compositionally biased region" description="Basic and acidic residues" evidence="6">
    <location>
        <begin position="249"/>
        <end position="268"/>
    </location>
</feature>
<comment type="caution">
    <text evidence="8">The sequence shown here is derived from an EMBL/GenBank/DDBJ whole genome shotgun (WGS) entry which is preliminary data.</text>
</comment>
<evidence type="ECO:0000256" key="3">
    <source>
        <dbReference type="ARBA" id="ARBA00023125"/>
    </source>
</evidence>
<feature type="compositionally biased region" description="Basic residues" evidence="6">
    <location>
        <begin position="274"/>
        <end position="284"/>
    </location>
</feature>
<evidence type="ECO:0000256" key="5">
    <source>
        <dbReference type="ARBA" id="ARBA00023242"/>
    </source>
</evidence>
<reference evidence="8" key="1">
    <citation type="submission" date="2022-08" db="EMBL/GenBank/DDBJ databases">
        <authorList>
            <person name="Marques A."/>
        </authorList>
    </citation>
    <scope>NUCLEOTIDE SEQUENCE</scope>
    <source>
        <strain evidence="8">RhyPub2mFocal</strain>
        <tissue evidence="8">Leaves</tissue>
    </source>
</reference>
<dbReference type="PANTHER" id="PTHR31391:SF3">
    <property type="entry name" value="B3 DOMAIN-CONTAINING PROTEIN OS05G0481400"/>
    <property type="match status" value="1"/>
</dbReference>
<evidence type="ECO:0000256" key="4">
    <source>
        <dbReference type="ARBA" id="ARBA00023163"/>
    </source>
</evidence>
<dbReference type="SMART" id="SM01019">
    <property type="entry name" value="B3"/>
    <property type="match status" value="1"/>
</dbReference>
<gene>
    <name evidence="8" type="ORF">LUZ62_089908</name>
</gene>
<evidence type="ECO:0000313" key="8">
    <source>
        <dbReference type="EMBL" id="KAJ4755503.1"/>
    </source>
</evidence>
<name>A0AAV8CI17_9POAL</name>
<feature type="region of interest" description="Disordered" evidence="6">
    <location>
        <begin position="230"/>
        <end position="284"/>
    </location>
</feature>
<keyword evidence="2" id="KW-0805">Transcription regulation</keyword>
<sequence>MVEEENTYEEARKKRVLENIKHLENLGIAKISKSLLDVAKSEHKRVNSKSSEKSKKKFEVVEVRRSSRAKNPVSYSDQVDETEIRSFRKRYCRSNESGRGYTGRFSSYEEQAQAFQKAQDIQSSLDNPSFVKAMVRSHVSSCFWLGLPSQFCKDYLPKGEAKMVLEDENGVDFDTVYIGSRSGLSGGWKGFAVHHNLEDGDALVFELTAPDHFKIYIVKALEDLVEDADEKVTGKGPNQAIESEIEGGGEEREEKTPETPQFEEKTPETPRYATRSRKSRKSRT</sequence>
<proteinExistence type="predicted"/>
<dbReference type="InterPro" id="IPR003340">
    <property type="entry name" value="B3_DNA-bd"/>
</dbReference>
<dbReference type="Proteomes" id="UP001140206">
    <property type="component" value="Chromosome 5"/>
</dbReference>
<evidence type="ECO:0000256" key="6">
    <source>
        <dbReference type="SAM" id="MobiDB-lite"/>
    </source>
</evidence>